<sequence>MFISGKFIFVLWPLLVTRKYDVKQSVRKLEGWVGSLEKERLTVEICWKGPKATIGSLRRSVNRDDIKKAVAESEVV</sequence>
<proteinExistence type="predicted"/>
<evidence type="ECO:0000313" key="2">
    <source>
        <dbReference type="EMBL" id="KAG5409371.1"/>
    </source>
</evidence>
<comment type="caution">
    <text evidence="2">The sequence shown here is derived from an EMBL/GenBank/DDBJ whole genome shotgun (WGS) entry which is preliminary data.</text>
</comment>
<reference evidence="2 3" key="1">
    <citation type="submission" date="2021-03" db="EMBL/GenBank/DDBJ databases">
        <authorList>
            <person name="King G.J."/>
            <person name="Bancroft I."/>
            <person name="Baten A."/>
            <person name="Bloomfield J."/>
            <person name="Borpatragohain P."/>
            <person name="He Z."/>
            <person name="Irish N."/>
            <person name="Irwin J."/>
            <person name="Liu K."/>
            <person name="Mauleon R.P."/>
            <person name="Moore J."/>
            <person name="Morris R."/>
            <person name="Ostergaard L."/>
            <person name="Wang B."/>
            <person name="Wells R."/>
        </authorList>
    </citation>
    <scope>NUCLEOTIDE SEQUENCE [LARGE SCALE GENOMIC DNA]</scope>
    <source>
        <strain evidence="2">R-o-18</strain>
        <tissue evidence="2">Leaf</tissue>
    </source>
</reference>
<organism evidence="2 3">
    <name type="scientific">Brassica rapa subsp. trilocularis</name>
    <dbReference type="NCBI Taxonomy" id="1813537"/>
    <lineage>
        <taxon>Eukaryota</taxon>
        <taxon>Viridiplantae</taxon>
        <taxon>Streptophyta</taxon>
        <taxon>Embryophyta</taxon>
        <taxon>Tracheophyta</taxon>
        <taxon>Spermatophyta</taxon>
        <taxon>Magnoliopsida</taxon>
        <taxon>eudicotyledons</taxon>
        <taxon>Gunneridae</taxon>
        <taxon>Pentapetalae</taxon>
        <taxon>rosids</taxon>
        <taxon>malvids</taxon>
        <taxon>Brassicales</taxon>
        <taxon>Brassicaceae</taxon>
        <taxon>Brassiceae</taxon>
        <taxon>Brassica</taxon>
    </lineage>
</organism>
<dbReference type="EMBL" id="JADBGQ010000002">
    <property type="protein sequence ID" value="KAG5409371.1"/>
    <property type="molecule type" value="Genomic_DNA"/>
</dbReference>
<evidence type="ECO:0000313" key="3">
    <source>
        <dbReference type="Proteomes" id="UP000823674"/>
    </source>
</evidence>
<dbReference type="Proteomes" id="UP000823674">
    <property type="component" value="Chromosome A02"/>
</dbReference>
<evidence type="ECO:0000256" key="1">
    <source>
        <dbReference type="SAM" id="SignalP"/>
    </source>
</evidence>
<keyword evidence="1" id="KW-0732">Signal</keyword>
<keyword evidence="3" id="KW-1185">Reference proteome</keyword>
<protein>
    <submittedName>
        <fullName evidence="2">Uncharacterized protein</fullName>
    </submittedName>
</protein>
<accession>A0ABQ7NGT0</accession>
<name>A0ABQ7NGT0_BRACM</name>
<feature type="chain" id="PRO_5047009028" evidence="1">
    <location>
        <begin position="19"/>
        <end position="76"/>
    </location>
</feature>
<feature type="signal peptide" evidence="1">
    <location>
        <begin position="1"/>
        <end position="18"/>
    </location>
</feature>
<gene>
    <name evidence="2" type="primary">A02g502420.1_BraROA</name>
    <name evidence="2" type="ORF">IGI04_005690</name>
</gene>